<protein>
    <submittedName>
        <fullName evidence="1">32304_t:CDS:1</fullName>
    </submittedName>
</protein>
<dbReference type="EMBL" id="CAJVQB010065257">
    <property type="protein sequence ID" value="CAG8841233.1"/>
    <property type="molecule type" value="Genomic_DNA"/>
</dbReference>
<feature type="non-terminal residue" evidence="1">
    <location>
        <position position="1"/>
    </location>
</feature>
<gene>
    <name evidence="1" type="ORF">GMARGA_LOCUS35316</name>
</gene>
<proteinExistence type="predicted"/>
<organism evidence="1 2">
    <name type="scientific">Gigaspora margarita</name>
    <dbReference type="NCBI Taxonomy" id="4874"/>
    <lineage>
        <taxon>Eukaryota</taxon>
        <taxon>Fungi</taxon>
        <taxon>Fungi incertae sedis</taxon>
        <taxon>Mucoromycota</taxon>
        <taxon>Glomeromycotina</taxon>
        <taxon>Glomeromycetes</taxon>
        <taxon>Diversisporales</taxon>
        <taxon>Gigasporaceae</taxon>
        <taxon>Gigaspora</taxon>
    </lineage>
</organism>
<accession>A0ABN7WV60</accession>
<dbReference type="Proteomes" id="UP000789901">
    <property type="component" value="Unassembled WGS sequence"/>
</dbReference>
<sequence length="47" mass="5372">DYLRLGYDEETIDDTFEPPSNEVILDMSQSFLSSIFTAQPNIGCRNE</sequence>
<feature type="non-terminal residue" evidence="1">
    <location>
        <position position="47"/>
    </location>
</feature>
<evidence type="ECO:0000313" key="1">
    <source>
        <dbReference type="EMBL" id="CAG8841233.1"/>
    </source>
</evidence>
<name>A0ABN7WV60_GIGMA</name>
<reference evidence="1 2" key="1">
    <citation type="submission" date="2021-06" db="EMBL/GenBank/DDBJ databases">
        <authorList>
            <person name="Kallberg Y."/>
            <person name="Tangrot J."/>
            <person name="Rosling A."/>
        </authorList>
    </citation>
    <scope>NUCLEOTIDE SEQUENCE [LARGE SCALE GENOMIC DNA]</scope>
    <source>
        <strain evidence="1 2">120-4 pot B 10/14</strain>
    </source>
</reference>
<keyword evidence="2" id="KW-1185">Reference proteome</keyword>
<comment type="caution">
    <text evidence="1">The sequence shown here is derived from an EMBL/GenBank/DDBJ whole genome shotgun (WGS) entry which is preliminary data.</text>
</comment>
<evidence type="ECO:0000313" key="2">
    <source>
        <dbReference type="Proteomes" id="UP000789901"/>
    </source>
</evidence>